<dbReference type="Pfam" id="PF01610">
    <property type="entry name" value="DDE_Tnp_ISL3"/>
    <property type="match status" value="1"/>
</dbReference>
<feature type="domain" description="Transposase IS204/IS1001/IS1096/IS1165 DDE" evidence="1">
    <location>
        <begin position="5"/>
        <end position="105"/>
    </location>
</feature>
<dbReference type="RefSeq" id="WP_144013811.1">
    <property type="nucleotide sequence ID" value="NZ_VKDK01000019.1"/>
</dbReference>
<comment type="caution">
    <text evidence="2">The sequence shown here is derived from an EMBL/GenBank/DDBJ whole genome shotgun (WGS) entry which is preliminary data.</text>
</comment>
<reference evidence="2 3" key="1">
    <citation type="submission" date="2019-07" db="EMBL/GenBank/DDBJ databases">
        <title>Draft genome of C. aurimucosum strain 2274.</title>
        <authorList>
            <person name="Pacheco L.G.C."/>
            <person name="Aguiar E.R.G.R."/>
            <person name="Santos C.S."/>
            <person name="Rocha D.J.P.G."/>
            <person name="Sant'Anna L.O."/>
            <person name="Mattos-Guaraldi A.L."/>
            <person name="Santos L.S."/>
        </authorList>
    </citation>
    <scope>NUCLEOTIDE SEQUENCE [LARGE SCALE GENOMIC DNA]</scope>
    <source>
        <strain evidence="2 3">2274</strain>
    </source>
</reference>
<evidence type="ECO:0000313" key="3">
    <source>
        <dbReference type="Proteomes" id="UP000320443"/>
    </source>
</evidence>
<dbReference type="Proteomes" id="UP000320443">
    <property type="component" value="Unassembled WGS sequence"/>
</dbReference>
<dbReference type="AlphaFoldDB" id="A0A553FRH1"/>
<feature type="non-terminal residue" evidence="2">
    <location>
        <position position="1"/>
    </location>
</feature>
<sequence length="120" mass="13707">TDDDYVALEVTWLLYQDMIAAYAHPKKSEGKKLMERIIHTLRKGLPKGLEELAQLGRTLWRRRKDVLAYFDIGASNGPVEAINGRLEHLRGIALGFKNLNHYILRCLIHSGQLQDKINAL</sequence>
<organism evidence="2 3">
    <name type="scientific">Corynebacterium hiratae</name>
    <dbReference type="NCBI Taxonomy" id="3139423"/>
    <lineage>
        <taxon>Bacteria</taxon>
        <taxon>Bacillati</taxon>
        <taxon>Actinomycetota</taxon>
        <taxon>Actinomycetes</taxon>
        <taxon>Mycobacteriales</taxon>
        <taxon>Corynebacteriaceae</taxon>
        <taxon>Corynebacterium</taxon>
    </lineage>
</organism>
<keyword evidence="3" id="KW-1185">Reference proteome</keyword>
<proteinExistence type="predicted"/>
<gene>
    <name evidence="2" type="ORF">FNY97_10080</name>
</gene>
<evidence type="ECO:0000259" key="1">
    <source>
        <dbReference type="Pfam" id="PF01610"/>
    </source>
</evidence>
<name>A0A553FRH1_9CORY</name>
<evidence type="ECO:0000313" key="2">
    <source>
        <dbReference type="EMBL" id="TRX59838.1"/>
    </source>
</evidence>
<dbReference type="InterPro" id="IPR002560">
    <property type="entry name" value="Transposase_DDE"/>
</dbReference>
<accession>A0A553FRH1</accession>
<protein>
    <submittedName>
        <fullName evidence="2">Transposase</fullName>
    </submittedName>
</protein>
<dbReference type="EMBL" id="VKDK01000019">
    <property type="protein sequence ID" value="TRX59838.1"/>
    <property type="molecule type" value="Genomic_DNA"/>
</dbReference>